<organism evidence="1 2">
    <name type="scientific">Melanomma pulvis-pyrius CBS 109.77</name>
    <dbReference type="NCBI Taxonomy" id="1314802"/>
    <lineage>
        <taxon>Eukaryota</taxon>
        <taxon>Fungi</taxon>
        <taxon>Dikarya</taxon>
        <taxon>Ascomycota</taxon>
        <taxon>Pezizomycotina</taxon>
        <taxon>Dothideomycetes</taxon>
        <taxon>Pleosporomycetidae</taxon>
        <taxon>Pleosporales</taxon>
        <taxon>Melanommataceae</taxon>
        <taxon>Melanomma</taxon>
    </lineage>
</organism>
<evidence type="ECO:0000313" key="2">
    <source>
        <dbReference type="Proteomes" id="UP000799757"/>
    </source>
</evidence>
<accession>A0A6A6XBF7</accession>
<gene>
    <name evidence="1" type="ORF">K505DRAFT_325539</name>
</gene>
<name>A0A6A6XBF7_9PLEO</name>
<dbReference type="Proteomes" id="UP000799757">
    <property type="component" value="Unassembled WGS sequence"/>
</dbReference>
<sequence>MGAFRQETVSIKTARMHLLPWRRLYLETYLLFFSIPTLQEAEMNLSDYKRTQQLPISIPGTATALKTLRLPQAQASPQFLGEVLSRTPSLETLMLDLWVYEDTKFSLHALASSLDFVANTITRLSIGLKAWGDTVSIYDARDQSWLWGNCSFRTFTALQILETPPFVLLGWDCRSAPQLSHVLPPNLVAIGFRDDCCGYLSYQWHEELMPVFATFISNRSWMEATPYLQHFNVVLHNDRLFCDNEWRYDKGKVELKVLCEENGLRCDVVQAGDSY</sequence>
<reference evidence="1" key="1">
    <citation type="journal article" date="2020" name="Stud. Mycol.">
        <title>101 Dothideomycetes genomes: a test case for predicting lifestyles and emergence of pathogens.</title>
        <authorList>
            <person name="Haridas S."/>
            <person name="Albert R."/>
            <person name="Binder M."/>
            <person name="Bloem J."/>
            <person name="Labutti K."/>
            <person name="Salamov A."/>
            <person name="Andreopoulos B."/>
            <person name="Baker S."/>
            <person name="Barry K."/>
            <person name="Bills G."/>
            <person name="Bluhm B."/>
            <person name="Cannon C."/>
            <person name="Castanera R."/>
            <person name="Culley D."/>
            <person name="Daum C."/>
            <person name="Ezra D."/>
            <person name="Gonzalez J."/>
            <person name="Henrissat B."/>
            <person name="Kuo A."/>
            <person name="Liang C."/>
            <person name="Lipzen A."/>
            <person name="Lutzoni F."/>
            <person name="Magnuson J."/>
            <person name="Mondo S."/>
            <person name="Nolan M."/>
            <person name="Ohm R."/>
            <person name="Pangilinan J."/>
            <person name="Park H.-J."/>
            <person name="Ramirez L."/>
            <person name="Alfaro M."/>
            <person name="Sun H."/>
            <person name="Tritt A."/>
            <person name="Yoshinaga Y."/>
            <person name="Zwiers L.-H."/>
            <person name="Turgeon B."/>
            <person name="Goodwin S."/>
            <person name="Spatafora J."/>
            <person name="Crous P."/>
            <person name="Grigoriev I."/>
        </authorList>
    </citation>
    <scope>NUCLEOTIDE SEQUENCE</scope>
    <source>
        <strain evidence="1">CBS 109.77</strain>
    </source>
</reference>
<protein>
    <submittedName>
        <fullName evidence="1">Uncharacterized protein</fullName>
    </submittedName>
</protein>
<evidence type="ECO:0000313" key="1">
    <source>
        <dbReference type="EMBL" id="KAF2793333.1"/>
    </source>
</evidence>
<dbReference type="OrthoDB" id="3720847at2759"/>
<keyword evidence="2" id="KW-1185">Reference proteome</keyword>
<dbReference type="AlphaFoldDB" id="A0A6A6XBF7"/>
<proteinExistence type="predicted"/>
<dbReference type="EMBL" id="MU001932">
    <property type="protein sequence ID" value="KAF2793333.1"/>
    <property type="molecule type" value="Genomic_DNA"/>
</dbReference>